<evidence type="ECO:0000313" key="4">
    <source>
        <dbReference type="Proteomes" id="UP000194161"/>
    </source>
</evidence>
<name>A0A1W6ZJQ4_9BORD</name>
<feature type="compositionally biased region" description="Pro residues" evidence="1">
    <location>
        <begin position="36"/>
        <end position="55"/>
    </location>
</feature>
<dbReference type="Gene3D" id="3.20.20.140">
    <property type="entry name" value="Metal-dependent hydrolases"/>
    <property type="match status" value="1"/>
</dbReference>
<accession>A0A1W6ZJQ4</accession>
<evidence type="ECO:0000256" key="1">
    <source>
        <dbReference type="SAM" id="MobiDB-lite"/>
    </source>
</evidence>
<keyword evidence="4" id="KW-1185">Reference proteome</keyword>
<dbReference type="Proteomes" id="UP000194161">
    <property type="component" value="Chromosome"/>
</dbReference>
<evidence type="ECO:0000313" key="3">
    <source>
        <dbReference type="EMBL" id="ARP97477.1"/>
    </source>
</evidence>
<keyword evidence="2" id="KW-0732">Signal</keyword>
<organism evidence="3 4">
    <name type="scientific">Bordetella genomosp. 13</name>
    <dbReference type="NCBI Taxonomy" id="463040"/>
    <lineage>
        <taxon>Bacteria</taxon>
        <taxon>Pseudomonadati</taxon>
        <taxon>Pseudomonadota</taxon>
        <taxon>Betaproteobacteria</taxon>
        <taxon>Burkholderiales</taxon>
        <taxon>Alcaligenaceae</taxon>
        <taxon>Bordetella</taxon>
    </lineage>
</organism>
<dbReference type="InterPro" id="IPR016195">
    <property type="entry name" value="Pol/histidinol_Pase-like"/>
</dbReference>
<evidence type="ECO:0000256" key="2">
    <source>
        <dbReference type="SAM" id="SignalP"/>
    </source>
</evidence>
<feature type="signal peptide" evidence="2">
    <location>
        <begin position="1"/>
        <end position="25"/>
    </location>
</feature>
<dbReference type="KEGG" id="bgm:CAL15_15545"/>
<dbReference type="OrthoDB" id="9997at2"/>
<feature type="region of interest" description="Disordered" evidence="1">
    <location>
        <begin position="27"/>
        <end position="62"/>
    </location>
</feature>
<dbReference type="AlphaFoldDB" id="A0A1W6ZJQ4"/>
<protein>
    <submittedName>
        <fullName evidence="3">S-layer protein</fullName>
    </submittedName>
</protein>
<reference evidence="3 4" key="1">
    <citation type="submission" date="2017-05" db="EMBL/GenBank/DDBJ databases">
        <title>Complete and WGS of Bordetella genogroups.</title>
        <authorList>
            <person name="Spilker T."/>
            <person name="LiPuma J."/>
        </authorList>
    </citation>
    <scope>NUCLEOTIDE SEQUENCE [LARGE SCALE GENOMIC DNA]</scope>
    <source>
        <strain evidence="3 4">AU7206</strain>
    </source>
</reference>
<feature type="chain" id="PRO_5012280865" evidence="2">
    <location>
        <begin position="26"/>
        <end position="547"/>
    </location>
</feature>
<dbReference type="SUPFAM" id="SSF89550">
    <property type="entry name" value="PHP domain-like"/>
    <property type="match status" value="1"/>
</dbReference>
<dbReference type="EMBL" id="CP021111">
    <property type="protein sequence ID" value="ARP97477.1"/>
    <property type="molecule type" value="Genomic_DNA"/>
</dbReference>
<dbReference type="STRING" id="463040.CAL15_15545"/>
<sequence>MQYGLSQLRRALLPALLACTTLLSACGSDDDDDKPAPPASEQPAPETPPENTPEPEPVETGAWSKGDLHVHTYQSDDAQVSLEHALDQAFDRYELDWASISNHLRTSTRDHTGATIAGGPIAFSRGMAEYEVPFIKQQQDLGRYEGKIIFSSFEWDMPTHDHVNIGIGVNDPMSAESLEAVAEFEYLFTNRAPALFDPVLVDRLSGETRAYTTHADALTALAWLRDNHPDSYMLLNHPLRYVGRYSAENVREMHDLAPDQFFTIEGMVGNQMEPDRGGYVAPARTYGGADPMVAQLGGIWDSLLGEGRRIWTVADSDYHFRTRLGLYSSGYAPGEYSKTYVHKDGDDMAAVVAGLKSGRVFGVFGDLIDALDFSATSAAGTAQMGGELQAAAGEEVEVTIRFRSPERNNYEYPIESGNPTYVKPTVDHVDLIVGDVGERAEAGTPEYAAATNPSTRVLARFDRDDWTVDEEGYNVIKYRMTVSGNQYLRLRGTNLGVDVANEMADGEPLADETINFADNVARFNAINARNYNDLWFYSNPVFVTVAN</sequence>
<proteinExistence type="predicted"/>
<gene>
    <name evidence="3" type="ORF">CAL15_15545</name>
</gene>